<sequence length="426" mass="49094">MPEIILHSLFKNDCRCHASYSFDKRVQDRMTIAIVMAVISSISLLLALIPAIIMSNPIGFIWVGIFGSIALALFVFAILTNYLRSNLPKGLKETFKDTYPPVFYDFIEKKQLTIQEIRLLLDALEQASLDRDMSFHNYLGRFTQKLKIALNKHGISEFVDSLEQIDLASLDLVLIQHCPLYWLRKFIQSASEIPERDFITGASYEEIASYWLGTSGCCHNAGTIFSENVYLLAQTVSKEDYEKFSFHVQNNDWNNEELSAEKQRVAEDCLELKREHDENAVVDDARFLSEMQNTLLEICTHGICWEQLNLVRCVSPDDWGYFCALDGNKQRIRKFAVPCLGEVSDEKHHLYEPMISLTTWQDIRALGLDKETLLNQGIRNPEDRLMNYFTRQARYHGSMDLLEQEVLERLPRYTLDFATGIKTTLS</sequence>
<dbReference type="RefSeq" id="WP_006343206.1">
    <property type="nucleotide sequence ID" value="NZ_KE356190.1"/>
</dbReference>
<keyword evidence="1" id="KW-1133">Transmembrane helix</keyword>
<evidence type="ECO:0000256" key="1">
    <source>
        <dbReference type="SAM" id="Phobius"/>
    </source>
</evidence>
<keyword evidence="1" id="KW-0812">Transmembrane</keyword>
<gene>
    <name evidence="2" type="ORF">CP99DC5_0987</name>
</gene>
<dbReference type="EMBL" id="ATLC01000054">
    <property type="protein sequence ID" value="EPJ27620.1"/>
    <property type="molecule type" value="Genomic_DNA"/>
</dbReference>
<dbReference type="GeneID" id="12242991"/>
<feature type="transmembrane region" description="Helical" evidence="1">
    <location>
        <begin position="32"/>
        <end position="53"/>
    </location>
</feature>
<dbReference type="Pfam" id="PF07146">
    <property type="entry name" value="DUF1389"/>
    <property type="match status" value="1"/>
</dbReference>
<evidence type="ECO:0000313" key="2">
    <source>
        <dbReference type="EMBL" id="EPJ27620.1"/>
    </source>
</evidence>
<dbReference type="Proteomes" id="UP000014627">
    <property type="component" value="Unassembled WGS sequence"/>
</dbReference>
<name>A0ABN0MNY6_CHLPS</name>
<evidence type="ECO:0000313" key="3">
    <source>
        <dbReference type="Proteomes" id="UP000014627"/>
    </source>
</evidence>
<keyword evidence="3" id="KW-1185">Reference proteome</keyword>
<keyword evidence="1" id="KW-0472">Membrane</keyword>
<comment type="caution">
    <text evidence="2">The sequence shown here is derived from an EMBL/GenBank/DDBJ whole genome shotgun (WGS) entry which is preliminary data.</text>
</comment>
<protein>
    <recommendedName>
        <fullName evidence="4">DUF1389 domain-containing protein</fullName>
    </recommendedName>
</protein>
<reference evidence="2 3" key="1">
    <citation type="submission" date="2013-04" db="EMBL/GenBank/DDBJ databases">
        <title>Genome sequence of Chlamydia psittaci 99DC5.</title>
        <authorList>
            <person name="Huot-Creasy H."/>
            <person name="McCracken C.L."/>
            <person name="Humphries M."/>
            <person name="Sachse K."/>
            <person name="Laroucau K."/>
            <person name="Bavoil P."/>
            <person name="Myers G.S."/>
        </authorList>
    </citation>
    <scope>NUCLEOTIDE SEQUENCE [LARGE SCALE GENOMIC DNA]</scope>
    <source>
        <strain evidence="2 3">99DC5</strain>
    </source>
</reference>
<dbReference type="InterPro" id="IPR010792">
    <property type="entry name" value="DUF1389"/>
</dbReference>
<accession>A0ABN0MNY6</accession>
<evidence type="ECO:0008006" key="4">
    <source>
        <dbReference type="Google" id="ProtNLM"/>
    </source>
</evidence>
<feature type="transmembrane region" description="Helical" evidence="1">
    <location>
        <begin position="59"/>
        <end position="83"/>
    </location>
</feature>
<proteinExistence type="predicted"/>
<organism evidence="2 3">
    <name type="scientific">Chlamydia psittaci 99DC5</name>
    <dbReference type="NCBI Taxonomy" id="1112251"/>
    <lineage>
        <taxon>Bacteria</taxon>
        <taxon>Pseudomonadati</taxon>
        <taxon>Chlamydiota</taxon>
        <taxon>Chlamydiia</taxon>
        <taxon>Chlamydiales</taxon>
        <taxon>Chlamydiaceae</taxon>
        <taxon>Chlamydia/Chlamydophila group</taxon>
        <taxon>Chlamydia</taxon>
    </lineage>
</organism>